<reference evidence="1 2" key="1">
    <citation type="submission" date="2020-06" db="EMBL/GenBank/DDBJ databases">
        <authorList>
            <person name="Li R."/>
            <person name="Bekaert M."/>
        </authorList>
    </citation>
    <scope>NUCLEOTIDE SEQUENCE [LARGE SCALE GENOMIC DNA]</scope>
    <source>
        <strain evidence="2">wild</strain>
    </source>
</reference>
<sequence length="180" mass="20500">MNLKVSVVPIMKQEKMVIALLVPKDTHHKQDKTADHVTTTRMVKDVDSIVLVHCDIVEGCVEIKKTTGTLVDETSATVHRLDSSLPDFKLFAISQSEFEPQFTQPLEKNARRQLHEYENYSNNLGSMSCETLNGKRQMNINSKHEGITNINSAEDDKLDYYNIFKTKSESDIFGNRVLQK</sequence>
<organism evidence="1 2">
    <name type="scientific">Mytilus coruscus</name>
    <name type="common">Sea mussel</name>
    <dbReference type="NCBI Taxonomy" id="42192"/>
    <lineage>
        <taxon>Eukaryota</taxon>
        <taxon>Metazoa</taxon>
        <taxon>Spiralia</taxon>
        <taxon>Lophotrochozoa</taxon>
        <taxon>Mollusca</taxon>
        <taxon>Bivalvia</taxon>
        <taxon>Autobranchia</taxon>
        <taxon>Pteriomorphia</taxon>
        <taxon>Mytilida</taxon>
        <taxon>Mytiloidea</taxon>
        <taxon>Mytilidae</taxon>
        <taxon>Mytilinae</taxon>
        <taxon>Mytilus</taxon>
    </lineage>
</organism>
<dbReference type="AlphaFoldDB" id="A0A6J8E4T2"/>
<dbReference type="EMBL" id="CACVKT020008420">
    <property type="protein sequence ID" value="CAC5415397.1"/>
    <property type="molecule type" value="Genomic_DNA"/>
</dbReference>
<gene>
    <name evidence="1" type="ORF">MCOR_48096</name>
</gene>
<keyword evidence="2" id="KW-1185">Reference proteome</keyword>
<name>A0A6J8E4T2_MYTCO</name>
<accession>A0A6J8E4T2</accession>
<dbReference type="Proteomes" id="UP000507470">
    <property type="component" value="Unassembled WGS sequence"/>
</dbReference>
<evidence type="ECO:0000313" key="2">
    <source>
        <dbReference type="Proteomes" id="UP000507470"/>
    </source>
</evidence>
<protein>
    <submittedName>
        <fullName evidence="1">Uncharacterized protein</fullName>
    </submittedName>
</protein>
<proteinExistence type="predicted"/>
<evidence type="ECO:0000313" key="1">
    <source>
        <dbReference type="EMBL" id="CAC5415397.1"/>
    </source>
</evidence>